<protein>
    <recommendedName>
        <fullName evidence="3">Tail fiber protein</fullName>
    </recommendedName>
</protein>
<name>A0A920CKE8_9BACL</name>
<dbReference type="EMBL" id="BORS01000007">
    <property type="protein sequence ID" value="GIO42460.1"/>
    <property type="molecule type" value="Genomic_DNA"/>
</dbReference>
<organism evidence="1 2">
    <name type="scientific">Paenibacillus apis</name>
    <dbReference type="NCBI Taxonomy" id="1792174"/>
    <lineage>
        <taxon>Bacteria</taxon>
        <taxon>Bacillati</taxon>
        <taxon>Bacillota</taxon>
        <taxon>Bacilli</taxon>
        <taxon>Bacillales</taxon>
        <taxon>Paenibacillaceae</taxon>
        <taxon>Paenibacillus</taxon>
    </lineage>
</organism>
<comment type="caution">
    <text evidence="1">The sequence shown here is derived from an EMBL/GenBank/DDBJ whole genome shotgun (WGS) entry which is preliminary data.</text>
</comment>
<accession>A0A920CKE8</accession>
<keyword evidence="2" id="KW-1185">Reference proteome</keyword>
<gene>
    <name evidence="1" type="ORF">J41TS4_22180</name>
</gene>
<dbReference type="RefSeq" id="WP_301627280.1">
    <property type="nucleotide sequence ID" value="NZ_BORS01000007.1"/>
</dbReference>
<evidence type="ECO:0008006" key="3">
    <source>
        <dbReference type="Google" id="ProtNLM"/>
    </source>
</evidence>
<reference evidence="1" key="1">
    <citation type="submission" date="2021-03" db="EMBL/GenBank/DDBJ databases">
        <title>Antimicrobial resistance genes in bacteria isolated from Japanese honey, and their potential for conferring macrolide and lincosamide resistance in the American foulbrood pathogen Paenibacillus larvae.</title>
        <authorList>
            <person name="Okamoto M."/>
            <person name="Kumagai M."/>
            <person name="Kanamori H."/>
            <person name="Takamatsu D."/>
        </authorList>
    </citation>
    <scope>NUCLEOTIDE SEQUENCE</scope>
    <source>
        <strain evidence="1">J41TS4</strain>
    </source>
</reference>
<evidence type="ECO:0000313" key="2">
    <source>
        <dbReference type="Proteomes" id="UP000678895"/>
    </source>
</evidence>
<dbReference type="AlphaFoldDB" id="A0A920CKE8"/>
<sequence length="295" mass="30113">MAKTDWGLNDIVKPADLNELGGEVNQLREDVDNINFPISDATDGTRSDVAGSEKAVGLVMAEAQAAKTAGNERKSEVVAALVALGVSASTSDTWATLISKMTAIIKATGNATAADVLAGKTASNANGPITGTMPNRGAGGTVTPGTTNQTKAAGYYSSPITILGDADLVPGNIKSGVNLFGVLGSLIEGKPFATGTTNSSSTGSTLEVRGLSFAPTVFIYRSLDSSFLNFWGFAVSPTSTFMQTSPSWGASGIGYAQHGGQGAGTLNPIWYNDGFSGITGLAGGRPFLWIAFGQT</sequence>
<proteinExistence type="predicted"/>
<dbReference type="Proteomes" id="UP000678895">
    <property type="component" value="Unassembled WGS sequence"/>
</dbReference>
<evidence type="ECO:0000313" key="1">
    <source>
        <dbReference type="EMBL" id="GIO42460.1"/>
    </source>
</evidence>